<dbReference type="PANTHER" id="PTHR43792:SF1">
    <property type="entry name" value="N-ACETYLTRANSFERASE DOMAIN-CONTAINING PROTEIN"/>
    <property type="match status" value="1"/>
</dbReference>
<sequence length="136" mass="15308">MAHLAEHGFCFWALEEKESGAFAGSVGLVKVGYEAHFTPAVEVGWRLARAFWGRGYAPEAAIASMGYGFEVFGLSEIVANTAIHNTNSRRVMEKLGMCHDAQDDFDHPRMPEDHPLRRQALYRLSRDRWKVTVLGQ</sequence>
<comment type="caution">
    <text evidence="2">The sequence shown here is derived from an EMBL/GenBank/DDBJ whole genome shotgun (WGS) entry which is preliminary data.</text>
</comment>
<dbReference type="InterPro" id="IPR051531">
    <property type="entry name" value="N-acetyltransferase"/>
</dbReference>
<dbReference type="Gene3D" id="3.40.630.30">
    <property type="match status" value="1"/>
</dbReference>
<dbReference type="EMBL" id="LLWF02000196">
    <property type="protein sequence ID" value="ONH81126.1"/>
    <property type="molecule type" value="Genomic_DNA"/>
</dbReference>
<dbReference type="SUPFAM" id="SSF55729">
    <property type="entry name" value="Acyl-CoA N-acyltransferases (Nat)"/>
    <property type="match status" value="1"/>
</dbReference>
<dbReference type="PANTHER" id="PTHR43792">
    <property type="entry name" value="GNAT FAMILY, PUTATIVE (AFU_ORTHOLOGUE AFUA_3G00765)-RELATED-RELATED"/>
    <property type="match status" value="1"/>
</dbReference>
<evidence type="ECO:0000259" key="1">
    <source>
        <dbReference type="Pfam" id="PF13302"/>
    </source>
</evidence>
<feature type="domain" description="N-acetyltransferase" evidence="1">
    <location>
        <begin position="5"/>
        <end position="97"/>
    </location>
</feature>
<evidence type="ECO:0000313" key="3">
    <source>
        <dbReference type="Proteomes" id="UP000054844"/>
    </source>
</evidence>
<dbReference type="InterPro" id="IPR000182">
    <property type="entry name" value="GNAT_dom"/>
</dbReference>
<dbReference type="GO" id="GO:0016747">
    <property type="term" value="F:acyltransferase activity, transferring groups other than amino-acyl groups"/>
    <property type="evidence" value="ECO:0007669"/>
    <property type="project" value="InterPro"/>
</dbReference>
<dbReference type="STRING" id="207340.APZ41_021585"/>
<dbReference type="InterPro" id="IPR016181">
    <property type="entry name" value="Acyl_CoA_acyltransferase"/>
</dbReference>
<keyword evidence="3" id="KW-1185">Reference proteome</keyword>
<name>A0A1S8CYH9_9PROT</name>
<gene>
    <name evidence="2" type="ORF">APZ41_021585</name>
</gene>
<accession>A0A1S8CYH9</accession>
<reference evidence="2" key="1">
    <citation type="submission" date="2016-12" db="EMBL/GenBank/DDBJ databases">
        <title>Draft genome sequence of Roseomonas mucosa strain AU37, isolated from a peripheral intravenous catheter.</title>
        <authorList>
            <person name="Choudhury M.A."/>
            <person name="Sidjabat H.E."/>
            <person name="Wailan A.M."/>
            <person name="Zhang L."/>
            <person name="Marsh N.M."/>
            <person name="Rickard C.M."/>
            <person name="Davies M."/>
            <person name="Mcmillan D.J."/>
        </authorList>
    </citation>
    <scope>NUCLEOTIDE SEQUENCE [LARGE SCALE GENOMIC DNA]</scope>
    <source>
        <strain evidence="2">AU37</strain>
    </source>
</reference>
<evidence type="ECO:0000313" key="2">
    <source>
        <dbReference type="EMBL" id="ONH81126.1"/>
    </source>
</evidence>
<proteinExistence type="predicted"/>
<dbReference type="AlphaFoldDB" id="A0A1S8CYH9"/>
<organism evidence="2 3">
    <name type="scientific">Roseomonas mucosa</name>
    <dbReference type="NCBI Taxonomy" id="207340"/>
    <lineage>
        <taxon>Bacteria</taxon>
        <taxon>Pseudomonadati</taxon>
        <taxon>Pseudomonadota</taxon>
        <taxon>Alphaproteobacteria</taxon>
        <taxon>Acetobacterales</taxon>
        <taxon>Roseomonadaceae</taxon>
        <taxon>Roseomonas</taxon>
    </lineage>
</organism>
<dbReference type="OrthoDB" id="6293260at2"/>
<dbReference type="Pfam" id="PF13302">
    <property type="entry name" value="Acetyltransf_3"/>
    <property type="match status" value="1"/>
</dbReference>
<dbReference type="Proteomes" id="UP000054844">
    <property type="component" value="Unassembled WGS sequence"/>
</dbReference>
<protein>
    <recommendedName>
        <fullName evidence="1">N-acetyltransferase domain-containing protein</fullName>
    </recommendedName>
</protein>